<evidence type="ECO:0000313" key="2">
    <source>
        <dbReference type="EMBL" id="GLY69348.1"/>
    </source>
</evidence>
<accession>A0A9W6R4Z2</accession>
<organism evidence="2 3">
    <name type="scientific">Amycolatopsis taiwanensis</name>
    <dbReference type="NCBI Taxonomy" id="342230"/>
    <lineage>
        <taxon>Bacteria</taxon>
        <taxon>Bacillati</taxon>
        <taxon>Actinomycetota</taxon>
        <taxon>Actinomycetes</taxon>
        <taxon>Pseudonocardiales</taxon>
        <taxon>Pseudonocardiaceae</taxon>
        <taxon>Amycolatopsis</taxon>
    </lineage>
</organism>
<dbReference type="InterPro" id="IPR011990">
    <property type="entry name" value="TPR-like_helical_dom_sf"/>
</dbReference>
<sequence length="156" mass="17301">MTGAVVKARNVALLLTAALAVYLFLLADRAVALLRTGTAAGVALGAGVLVLPLLGVWMVVATWRSGTHIQRLARRLEAEGGLPETSELPRMPSGRVDRAAADEWFEQRRAELERYPDDWRHWYRLAHAYDLAGDRRRARATMRKAIELEALESAGR</sequence>
<protein>
    <submittedName>
        <fullName evidence="2">Membrane protein</fullName>
    </submittedName>
</protein>
<name>A0A9W6R4Z2_9PSEU</name>
<evidence type="ECO:0000256" key="1">
    <source>
        <dbReference type="SAM" id="Phobius"/>
    </source>
</evidence>
<keyword evidence="1" id="KW-1133">Transmembrane helix</keyword>
<feature type="transmembrane region" description="Helical" evidence="1">
    <location>
        <begin position="42"/>
        <end position="63"/>
    </location>
</feature>
<reference evidence="2" key="1">
    <citation type="submission" date="2023-03" db="EMBL/GenBank/DDBJ databases">
        <title>Amycolatopsis taiwanensis NBRC 103393.</title>
        <authorList>
            <person name="Ichikawa N."/>
            <person name="Sato H."/>
            <person name="Tonouchi N."/>
        </authorList>
    </citation>
    <scope>NUCLEOTIDE SEQUENCE</scope>
    <source>
        <strain evidence="2">NBRC 103393</strain>
    </source>
</reference>
<keyword evidence="3" id="KW-1185">Reference proteome</keyword>
<evidence type="ECO:0000313" key="3">
    <source>
        <dbReference type="Proteomes" id="UP001165136"/>
    </source>
</evidence>
<gene>
    <name evidence="2" type="ORF">Atai01_59670</name>
</gene>
<comment type="caution">
    <text evidence="2">The sequence shown here is derived from an EMBL/GenBank/DDBJ whole genome shotgun (WGS) entry which is preliminary data.</text>
</comment>
<keyword evidence="1" id="KW-0472">Membrane</keyword>
<dbReference type="SUPFAM" id="SSF48452">
    <property type="entry name" value="TPR-like"/>
    <property type="match status" value="1"/>
</dbReference>
<dbReference type="EMBL" id="BSTI01000016">
    <property type="protein sequence ID" value="GLY69348.1"/>
    <property type="molecule type" value="Genomic_DNA"/>
</dbReference>
<dbReference type="Gene3D" id="1.25.40.10">
    <property type="entry name" value="Tetratricopeptide repeat domain"/>
    <property type="match status" value="1"/>
</dbReference>
<dbReference type="Proteomes" id="UP001165136">
    <property type="component" value="Unassembled WGS sequence"/>
</dbReference>
<keyword evidence="1" id="KW-0812">Transmembrane</keyword>
<proteinExistence type="predicted"/>
<dbReference type="AlphaFoldDB" id="A0A9W6R4Z2"/>